<evidence type="ECO:0000313" key="1">
    <source>
        <dbReference type="EMBL" id="JAH79199.1"/>
    </source>
</evidence>
<accession>A0A0E9VM33</accession>
<reference evidence="1" key="2">
    <citation type="journal article" date="2015" name="Fish Shellfish Immunol.">
        <title>Early steps in the European eel (Anguilla anguilla)-Vibrio vulnificus interaction in the gills: Role of the RtxA13 toxin.</title>
        <authorList>
            <person name="Callol A."/>
            <person name="Pajuelo D."/>
            <person name="Ebbesson L."/>
            <person name="Teles M."/>
            <person name="MacKenzie S."/>
            <person name="Amaro C."/>
        </authorList>
    </citation>
    <scope>NUCLEOTIDE SEQUENCE</scope>
</reference>
<dbReference type="EMBL" id="GBXM01029378">
    <property type="protein sequence ID" value="JAH79199.1"/>
    <property type="molecule type" value="Transcribed_RNA"/>
</dbReference>
<protein>
    <submittedName>
        <fullName evidence="1">Uncharacterized protein</fullName>
    </submittedName>
</protein>
<sequence length="38" mass="4543">MPGKQDAPDIYHSYHAHNLMQQACFRRISHYVAPQRFQ</sequence>
<reference evidence="1" key="1">
    <citation type="submission" date="2014-11" db="EMBL/GenBank/DDBJ databases">
        <authorList>
            <person name="Amaro Gonzalez C."/>
        </authorList>
    </citation>
    <scope>NUCLEOTIDE SEQUENCE</scope>
</reference>
<name>A0A0E9VM33_ANGAN</name>
<proteinExistence type="predicted"/>
<organism evidence="1">
    <name type="scientific">Anguilla anguilla</name>
    <name type="common">European freshwater eel</name>
    <name type="synonym">Muraena anguilla</name>
    <dbReference type="NCBI Taxonomy" id="7936"/>
    <lineage>
        <taxon>Eukaryota</taxon>
        <taxon>Metazoa</taxon>
        <taxon>Chordata</taxon>
        <taxon>Craniata</taxon>
        <taxon>Vertebrata</taxon>
        <taxon>Euteleostomi</taxon>
        <taxon>Actinopterygii</taxon>
        <taxon>Neopterygii</taxon>
        <taxon>Teleostei</taxon>
        <taxon>Anguilliformes</taxon>
        <taxon>Anguillidae</taxon>
        <taxon>Anguilla</taxon>
    </lineage>
</organism>
<dbReference type="AlphaFoldDB" id="A0A0E9VM33"/>